<accession>A0A9E2BHX4</accession>
<gene>
    <name evidence="1" type="ORF">DDT42_01240</name>
</gene>
<dbReference type="EMBL" id="QLTW01000084">
    <property type="protein sequence ID" value="MBT9145369.1"/>
    <property type="molecule type" value="Genomic_DNA"/>
</dbReference>
<evidence type="ECO:0000313" key="1">
    <source>
        <dbReference type="EMBL" id="MBT9145369.1"/>
    </source>
</evidence>
<name>A0A9E2BHX4_PSYF1</name>
<dbReference type="AlphaFoldDB" id="A0A9E2BHX4"/>
<protein>
    <submittedName>
        <fullName evidence="1">Uncharacterized protein</fullName>
    </submittedName>
</protein>
<sequence length="64" mass="7472">MIINSFPPFLIAAPLELRYQLEVRETTGLTKLERQAYEVTVRVRWVVGGNERTFTLKRLVAHGW</sequence>
<comment type="caution">
    <text evidence="1">The sequence shown here is derived from an EMBL/GenBank/DDBJ whole genome shotgun (WGS) entry which is preliminary data.</text>
</comment>
<proteinExistence type="predicted"/>
<dbReference type="Proteomes" id="UP000811545">
    <property type="component" value="Unassembled WGS sequence"/>
</dbReference>
<reference evidence="1 2" key="1">
    <citation type="journal article" date="2021" name="bioRxiv">
        <title>Unique metabolic strategies in Hadean analogues reveal hints for primordial physiology.</title>
        <authorList>
            <person name="Nobu M.K."/>
            <person name="Nakai R."/>
            <person name="Tamazawa S."/>
            <person name="Mori H."/>
            <person name="Toyoda A."/>
            <person name="Ijiri A."/>
            <person name="Suzuki S."/>
            <person name="Kurokawa K."/>
            <person name="Kamagata Y."/>
            <person name="Tamaki H."/>
        </authorList>
    </citation>
    <scope>NUCLEOTIDE SEQUENCE [LARGE SCALE GENOMIC DNA]</scope>
    <source>
        <strain evidence="1">BS525</strain>
    </source>
</reference>
<evidence type="ECO:0000313" key="2">
    <source>
        <dbReference type="Proteomes" id="UP000811545"/>
    </source>
</evidence>
<organism evidence="1 2">
    <name type="scientific">Psychracetigena formicireducens</name>
    <dbReference type="NCBI Taxonomy" id="2986056"/>
    <lineage>
        <taxon>Bacteria</taxon>
        <taxon>Bacillati</taxon>
        <taxon>Candidatus Lithacetigenota</taxon>
        <taxon>Candidatus Psychracetigena</taxon>
    </lineage>
</organism>